<dbReference type="PROSITE" id="PS00463">
    <property type="entry name" value="ZN2_CY6_FUNGAL_1"/>
    <property type="match status" value="1"/>
</dbReference>
<dbReference type="CDD" id="cd00067">
    <property type="entry name" value="GAL4"/>
    <property type="match status" value="1"/>
</dbReference>
<feature type="domain" description="Zn(2)-C6 fungal-type" evidence="3">
    <location>
        <begin position="20"/>
        <end position="51"/>
    </location>
</feature>
<evidence type="ECO:0000259" key="3">
    <source>
        <dbReference type="PROSITE" id="PS50048"/>
    </source>
</evidence>
<dbReference type="PANTHER" id="PTHR43374">
    <property type="entry name" value="FLAVIN PRENYLTRANSFERASE"/>
    <property type="match status" value="1"/>
</dbReference>
<sequence length="189" mass="21180">MDREEIDHILRRGRKPTEKACYPCHRRKVRCNHAQPCSTCQRRGHPEICSYSFSATKCRGKRRRAGVNGSLQAIPVADDGDSEETVDVTLLTPSLEPSDSQSNAENSLNSANGEVFTPADDTYQGDNSIVSMLRQRAVDPTSSSRIRDARVFFGLQNSVSSDPLFTVPTAQQRWETIVKLSPQNEEFHR</sequence>
<proteinExistence type="predicted"/>
<accession>A0A2K0TDD4</accession>
<dbReference type="OrthoDB" id="4891330at2759"/>
<dbReference type="AlphaFoldDB" id="A0A2K0TDD4"/>
<organism evidence="4 5">
    <name type="scientific">Trichoderma gamsii</name>
    <dbReference type="NCBI Taxonomy" id="398673"/>
    <lineage>
        <taxon>Eukaryota</taxon>
        <taxon>Fungi</taxon>
        <taxon>Dikarya</taxon>
        <taxon>Ascomycota</taxon>
        <taxon>Pezizomycotina</taxon>
        <taxon>Sordariomycetes</taxon>
        <taxon>Hypocreomycetidae</taxon>
        <taxon>Hypocreales</taxon>
        <taxon>Hypocreaceae</taxon>
        <taxon>Trichoderma</taxon>
    </lineage>
</organism>
<feature type="compositionally biased region" description="Polar residues" evidence="2">
    <location>
        <begin position="93"/>
        <end position="112"/>
    </location>
</feature>
<keyword evidence="1" id="KW-0539">Nucleus</keyword>
<dbReference type="SMART" id="SM00066">
    <property type="entry name" value="GAL4"/>
    <property type="match status" value="1"/>
</dbReference>
<comment type="caution">
    <text evidence="4">The sequence shown here is derived from an EMBL/GenBank/DDBJ whole genome shotgun (WGS) entry which is preliminary data.</text>
</comment>
<feature type="region of interest" description="Disordered" evidence="2">
    <location>
        <begin position="93"/>
        <end position="119"/>
    </location>
</feature>
<dbReference type="PANTHER" id="PTHR43374:SF1">
    <property type="entry name" value="FLAVIN PRENYLTRANSFERASE PAD1, MITOCHONDRIAL"/>
    <property type="match status" value="1"/>
</dbReference>
<dbReference type="GO" id="GO:0016831">
    <property type="term" value="F:carboxy-lyase activity"/>
    <property type="evidence" value="ECO:0007669"/>
    <property type="project" value="TreeGrafter"/>
</dbReference>
<name>A0A2K0TDD4_9HYPO</name>
<dbReference type="GO" id="GO:0000981">
    <property type="term" value="F:DNA-binding transcription factor activity, RNA polymerase II-specific"/>
    <property type="evidence" value="ECO:0007669"/>
    <property type="project" value="InterPro"/>
</dbReference>
<dbReference type="InterPro" id="IPR001138">
    <property type="entry name" value="Zn2Cys6_DnaBD"/>
</dbReference>
<dbReference type="InterPro" id="IPR004507">
    <property type="entry name" value="UbiX-like"/>
</dbReference>
<dbReference type="EMBL" id="MTYH01000037">
    <property type="protein sequence ID" value="PNP43534.1"/>
    <property type="molecule type" value="Genomic_DNA"/>
</dbReference>
<evidence type="ECO:0000313" key="4">
    <source>
        <dbReference type="EMBL" id="PNP43534.1"/>
    </source>
</evidence>
<reference evidence="4 5" key="1">
    <citation type="submission" date="2017-02" db="EMBL/GenBank/DDBJ databases">
        <title>Genomes of Trichoderma spp. with biocontrol activity.</title>
        <authorList>
            <person name="Gardiner D."/>
            <person name="Kazan K."/>
            <person name="Vos C."/>
            <person name="Harvey P."/>
        </authorList>
    </citation>
    <scope>NUCLEOTIDE SEQUENCE [LARGE SCALE GENOMIC DNA]</scope>
    <source>
        <strain evidence="4 5">A5MH</strain>
    </source>
</reference>
<dbReference type="Pfam" id="PF00172">
    <property type="entry name" value="Zn_clus"/>
    <property type="match status" value="1"/>
</dbReference>
<gene>
    <name evidence="4" type="ORF">TGAMA5MH_04506</name>
</gene>
<dbReference type="GO" id="GO:0008270">
    <property type="term" value="F:zinc ion binding"/>
    <property type="evidence" value="ECO:0007669"/>
    <property type="project" value="InterPro"/>
</dbReference>
<protein>
    <recommendedName>
        <fullName evidence="3">Zn(2)-C6 fungal-type domain-containing protein</fullName>
    </recommendedName>
</protein>
<dbReference type="Gene3D" id="4.10.240.10">
    <property type="entry name" value="Zn(2)-C6 fungal-type DNA-binding domain"/>
    <property type="match status" value="1"/>
</dbReference>
<dbReference type="SUPFAM" id="SSF57701">
    <property type="entry name" value="Zn2/Cys6 DNA-binding domain"/>
    <property type="match status" value="1"/>
</dbReference>
<evidence type="ECO:0000313" key="5">
    <source>
        <dbReference type="Proteomes" id="UP000236546"/>
    </source>
</evidence>
<evidence type="ECO:0000256" key="2">
    <source>
        <dbReference type="SAM" id="MobiDB-lite"/>
    </source>
</evidence>
<evidence type="ECO:0000256" key="1">
    <source>
        <dbReference type="ARBA" id="ARBA00023242"/>
    </source>
</evidence>
<dbReference type="Proteomes" id="UP000236546">
    <property type="component" value="Unassembled WGS sequence"/>
</dbReference>
<dbReference type="InterPro" id="IPR036864">
    <property type="entry name" value="Zn2-C6_fun-type_DNA-bd_sf"/>
</dbReference>
<dbReference type="PROSITE" id="PS50048">
    <property type="entry name" value="ZN2_CY6_FUNGAL_2"/>
    <property type="match status" value="1"/>
</dbReference>